<keyword evidence="3 10" id="KW-0716">Sensory transduction</keyword>
<evidence type="ECO:0000256" key="2">
    <source>
        <dbReference type="ARBA" id="ARBA00022475"/>
    </source>
</evidence>
<evidence type="ECO:0000256" key="4">
    <source>
        <dbReference type="ARBA" id="ARBA00022692"/>
    </source>
</evidence>
<feature type="transmembrane region" description="Helical" evidence="10">
    <location>
        <begin position="107"/>
        <end position="125"/>
    </location>
</feature>
<keyword evidence="13" id="KW-1185">Reference proteome</keyword>
<evidence type="ECO:0000313" key="13">
    <source>
        <dbReference type="Proteomes" id="UP000001646"/>
    </source>
</evidence>
<accession>H9GD28</accession>
<evidence type="ECO:0000256" key="1">
    <source>
        <dbReference type="ARBA" id="ARBA00004651"/>
    </source>
</evidence>
<sequence length="325" mass="36509">LQMTWVMPNHSSLVSEFIFVGFSELPQMRTLLFVLVLFMYTASLAGNAIITTVIKLNATLHTPMYYFLINLSLLEICYTTAIVPKMLASLVSKNGKISLWGCATQMYFFTLFGITECCLLAAMAYDRFVALCKPLHYNVIMNRSVCAQLSMVSWSVGVMVGLGQTNYVFSLSYCGPNRINHFFCDIPPLLTLACGATSMNAIAVYMVAVLFITVPFLLILTSYVYIIISILRMPSAEGRRKAFSTCSSHLIVVSLFYGSGIITYLRPKSSYSAESDKFLALFYTVVTSMLNPIIYTLRNKEVQVALKRTMRNKLYVRECNKCLLL</sequence>
<reference evidence="12" key="1">
    <citation type="submission" date="2009-12" db="EMBL/GenBank/DDBJ databases">
        <title>The Genome Sequence of Anolis carolinensis (Green Anole Lizard).</title>
        <authorList>
            <consortium name="The Genome Sequencing Platform"/>
            <person name="Di Palma F."/>
            <person name="Alfoldi J."/>
            <person name="Heiman D."/>
            <person name="Young S."/>
            <person name="Grabherr M."/>
            <person name="Johnson J."/>
            <person name="Lander E.S."/>
            <person name="Lindblad-Toh K."/>
        </authorList>
    </citation>
    <scope>NUCLEOTIDE SEQUENCE [LARGE SCALE GENOMIC DNA]</scope>
    <source>
        <strain evidence="12">JBL SC #1</strain>
    </source>
</reference>
<dbReference type="PRINTS" id="PR00237">
    <property type="entry name" value="GPCRRHODOPSN"/>
</dbReference>
<evidence type="ECO:0000256" key="9">
    <source>
        <dbReference type="RuleBase" id="RU000688"/>
    </source>
</evidence>
<evidence type="ECO:0000256" key="7">
    <source>
        <dbReference type="ARBA" id="ARBA00023136"/>
    </source>
</evidence>
<dbReference type="Pfam" id="PF13853">
    <property type="entry name" value="7tm_4"/>
    <property type="match status" value="1"/>
</dbReference>
<feature type="transmembrane region" description="Helical" evidence="10">
    <location>
        <begin position="31"/>
        <end position="53"/>
    </location>
</feature>
<dbReference type="SUPFAM" id="SSF81321">
    <property type="entry name" value="Family A G protein-coupled receptor-like"/>
    <property type="match status" value="1"/>
</dbReference>
<dbReference type="FunFam" id="1.20.1070.10:FF:000001">
    <property type="entry name" value="Olfactory receptor"/>
    <property type="match status" value="1"/>
</dbReference>
<reference evidence="12" key="2">
    <citation type="submission" date="2025-08" db="UniProtKB">
        <authorList>
            <consortium name="Ensembl"/>
        </authorList>
    </citation>
    <scope>IDENTIFICATION</scope>
</reference>
<keyword evidence="2 10" id="KW-1003">Cell membrane</keyword>
<feature type="transmembrane region" description="Helical" evidence="10">
    <location>
        <begin position="249"/>
        <end position="266"/>
    </location>
</feature>
<keyword evidence="6 10" id="KW-1133">Transmembrane helix</keyword>
<feature type="transmembrane region" description="Helical" evidence="10">
    <location>
        <begin position="202"/>
        <end position="228"/>
    </location>
</feature>
<dbReference type="Ensembl" id="ENSACAT00000007804.3">
    <property type="protein sequence ID" value="ENSACAP00000007641.3"/>
    <property type="gene ID" value="ENSACAG00000007810.3"/>
</dbReference>
<dbReference type="GO" id="GO:0050911">
    <property type="term" value="P:detection of chemical stimulus involved in sensory perception of smell"/>
    <property type="evidence" value="ECO:0000318"/>
    <property type="project" value="GO_Central"/>
</dbReference>
<dbReference type="AlphaFoldDB" id="H9GD28"/>
<evidence type="ECO:0000259" key="11">
    <source>
        <dbReference type="PROSITE" id="PS50262"/>
    </source>
</evidence>
<evidence type="ECO:0000256" key="5">
    <source>
        <dbReference type="ARBA" id="ARBA00022725"/>
    </source>
</evidence>
<evidence type="ECO:0000256" key="3">
    <source>
        <dbReference type="ARBA" id="ARBA00022606"/>
    </source>
</evidence>
<keyword evidence="5 10" id="KW-0552">Olfaction</keyword>
<dbReference type="InterPro" id="IPR000276">
    <property type="entry name" value="GPCR_Rhodpsn"/>
</dbReference>
<dbReference type="GO" id="GO:0004930">
    <property type="term" value="F:G protein-coupled receptor activity"/>
    <property type="evidence" value="ECO:0007669"/>
    <property type="project" value="UniProtKB-KW"/>
</dbReference>
<dbReference type="PROSITE" id="PS00237">
    <property type="entry name" value="G_PROTEIN_RECEP_F1_1"/>
    <property type="match status" value="1"/>
</dbReference>
<dbReference type="CDD" id="cd15225">
    <property type="entry name" value="7tmA_OR10A-like"/>
    <property type="match status" value="1"/>
</dbReference>
<feature type="transmembrane region" description="Helical" evidence="10">
    <location>
        <begin position="278"/>
        <end position="297"/>
    </location>
</feature>
<feature type="transmembrane region" description="Helical" evidence="10">
    <location>
        <begin position="65"/>
        <end position="87"/>
    </location>
</feature>
<keyword evidence="4 9" id="KW-0812">Transmembrane</keyword>
<comment type="similarity">
    <text evidence="9">Belongs to the G-protein coupled receptor 1 family.</text>
</comment>
<dbReference type="InterPro" id="IPR000725">
    <property type="entry name" value="Olfact_rcpt"/>
</dbReference>
<dbReference type="eggNOG" id="ENOG502QVH7">
    <property type="taxonomic scope" value="Eukaryota"/>
</dbReference>
<dbReference type="GO" id="GO:0004984">
    <property type="term" value="F:olfactory receptor activity"/>
    <property type="evidence" value="ECO:0000318"/>
    <property type="project" value="GO_Central"/>
</dbReference>
<feature type="domain" description="G-protein coupled receptors family 1 profile" evidence="11">
    <location>
        <begin position="46"/>
        <end position="295"/>
    </location>
</feature>
<proteinExistence type="inferred from homology"/>
<protein>
    <recommendedName>
        <fullName evidence="10">Olfactory receptor</fullName>
    </recommendedName>
</protein>
<reference evidence="12" key="3">
    <citation type="submission" date="2025-09" db="UniProtKB">
        <authorList>
            <consortium name="Ensembl"/>
        </authorList>
    </citation>
    <scope>IDENTIFICATION</scope>
</reference>
<dbReference type="GO" id="GO:0005886">
    <property type="term" value="C:plasma membrane"/>
    <property type="evidence" value="ECO:0000318"/>
    <property type="project" value="GO_Central"/>
</dbReference>
<keyword evidence="9" id="KW-0675">Receptor</keyword>
<dbReference type="GeneTree" id="ENSGT01150000286970"/>
<keyword evidence="9" id="KW-0297">G-protein coupled receptor</keyword>
<dbReference type="HOGENOM" id="CLU_012526_1_0_1"/>
<dbReference type="Proteomes" id="UP000001646">
    <property type="component" value="Unplaced"/>
</dbReference>
<evidence type="ECO:0000313" key="12">
    <source>
        <dbReference type="Ensembl" id="ENSACAP00000007641.3"/>
    </source>
</evidence>
<dbReference type="PROSITE" id="PS50262">
    <property type="entry name" value="G_PROTEIN_RECEP_F1_2"/>
    <property type="match status" value="1"/>
</dbReference>
<organism evidence="12 13">
    <name type="scientific">Anolis carolinensis</name>
    <name type="common">Green anole</name>
    <name type="synonym">American chameleon</name>
    <dbReference type="NCBI Taxonomy" id="28377"/>
    <lineage>
        <taxon>Eukaryota</taxon>
        <taxon>Metazoa</taxon>
        <taxon>Chordata</taxon>
        <taxon>Craniata</taxon>
        <taxon>Vertebrata</taxon>
        <taxon>Euteleostomi</taxon>
        <taxon>Lepidosauria</taxon>
        <taxon>Squamata</taxon>
        <taxon>Bifurcata</taxon>
        <taxon>Unidentata</taxon>
        <taxon>Episquamata</taxon>
        <taxon>Toxicofera</taxon>
        <taxon>Iguania</taxon>
        <taxon>Dactyloidae</taxon>
        <taxon>Anolis</taxon>
    </lineage>
</organism>
<evidence type="ECO:0000256" key="10">
    <source>
        <dbReference type="RuleBase" id="RU363047"/>
    </source>
</evidence>
<dbReference type="PANTHER" id="PTHR26453">
    <property type="entry name" value="OLFACTORY RECEPTOR"/>
    <property type="match status" value="1"/>
</dbReference>
<evidence type="ECO:0000256" key="6">
    <source>
        <dbReference type="ARBA" id="ARBA00022989"/>
    </source>
</evidence>
<feature type="transmembrane region" description="Helical" evidence="10">
    <location>
        <begin position="145"/>
        <end position="163"/>
    </location>
</feature>
<evidence type="ECO:0000256" key="8">
    <source>
        <dbReference type="ARBA" id="ARBA00023224"/>
    </source>
</evidence>
<keyword evidence="7 10" id="KW-0472">Membrane</keyword>
<name>H9GD28_ANOCA</name>
<dbReference type="InterPro" id="IPR017452">
    <property type="entry name" value="GPCR_Rhodpsn_7TM"/>
</dbReference>
<comment type="subcellular location">
    <subcellularLocation>
        <location evidence="1 10">Cell membrane</location>
        <topology evidence="1 10">Multi-pass membrane protein</topology>
    </subcellularLocation>
</comment>
<dbReference type="PRINTS" id="PR00245">
    <property type="entry name" value="OLFACTORYR"/>
</dbReference>
<dbReference type="InParanoid" id="H9GD28"/>
<keyword evidence="8 9" id="KW-0807">Transducer</keyword>
<gene>
    <name evidence="12" type="primary">LOC103279560</name>
</gene>
<dbReference type="Gene3D" id="1.20.1070.10">
    <property type="entry name" value="Rhodopsin 7-helix transmembrane proteins"/>
    <property type="match status" value="1"/>
</dbReference>